<proteinExistence type="predicted"/>
<comment type="caution">
    <text evidence="3">The sequence shown here is derived from an EMBL/GenBank/DDBJ whole genome shotgun (WGS) entry which is preliminary data.</text>
</comment>
<name>A0ABT6FC98_9BACT</name>
<dbReference type="EMBL" id="JARRAG010000002">
    <property type="protein sequence ID" value="MDG3005005.1"/>
    <property type="molecule type" value="Genomic_DNA"/>
</dbReference>
<evidence type="ECO:0000256" key="2">
    <source>
        <dbReference type="SAM" id="SignalP"/>
    </source>
</evidence>
<protein>
    <recommendedName>
        <fullName evidence="5">Carboxypeptidase regulatory-like domain-containing protein</fullName>
    </recommendedName>
</protein>
<feature type="region of interest" description="Disordered" evidence="1">
    <location>
        <begin position="103"/>
        <end position="152"/>
    </location>
</feature>
<gene>
    <name evidence="3" type="ORF">PZE19_14550</name>
</gene>
<reference evidence="3 4" key="1">
    <citation type="submission" date="2023-03" db="EMBL/GenBank/DDBJ databases">
        <title>Paludisphaera mucosa sp. nov. a novel planctomycete from northern fen.</title>
        <authorList>
            <person name="Ivanova A."/>
        </authorList>
    </citation>
    <scope>NUCLEOTIDE SEQUENCE [LARGE SCALE GENOMIC DNA]</scope>
    <source>
        <strain evidence="3 4">Pla2</strain>
    </source>
</reference>
<feature type="signal peptide" evidence="2">
    <location>
        <begin position="1"/>
        <end position="22"/>
    </location>
</feature>
<dbReference type="PROSITE" id="PS51257">
    <property type="entry name" value="PROKAR_LIPOPROTEIN"/>
    <property type="match status" value="1"/>
</dbReference>
<sequence>MSPMIRSIPGRSAALLLVAALAGCEGGPPVPLVPARGRVTFRGEPLAGALVIFKPATPPGVDVPLSSGTTDAEGRYVLHTFAGDDGAPAGSYRVGVRVQPPSTENRTFLQKVERAPKKGASAPAERYGDPDRSGLAVEVESGVESLPDLVVD</sequence>
<keyword evidence="2" id="KW-0732">Signal</keyword>
<dbReference type="Proteomes" id="UP001216907">
    <property type="component" value="Unassembled WGS sequence"/>
</dbReference>
<organism evidence="3 4">
    <name type="scientific">Paludisphaera mucosa</name>
    <dbReference type="NCBI Taxonomy" id="3030827"/>
    <lineage>
        <taxon>Bacteria</taxon>
        <taxon>Pseudomonadati</taxon>
        <taxon>Planctomycetota</taxon>
        <taxon>Planctomycetia</taxon>
        <taxon>Isosphaerales</taxon>
        <taxon>Isosphaeraceae</taxon>
        <taxon>Paludisphaera</taxon>
    </lineage>
</organism>
<evidence type="ECO:0000313" key="3">
    <source>
        <dbReference type="EMBL" id="MDG3005005.1"/>
    </source>
</evidence>
<evidence type="ECO:0008006" key="5">
    <source>
        <dbReference type="Google" id="ProtNLM"/>
    </source>
</evidence>
<evidence type="ECO:0000256" key="1">
    <source>
        <dbReference type="SAM" id="MobiDB-lite"/>
    </source>
</evidence>
<dbReference type="RefSeq" id="WP_277861354.1">
    <property type="nucleotide sequence ID" value="NZ_JARRAG010000002.1"/>
</dbReference>
<keyword evidence="4" id="KW-1185">Reference proteome</keyword>
<evidence type="ECO:0000313" key="4">
    <source>
        <dbReference type="Proteomes" id="UP001216907"/>
    </source>
</evidence>
<feature type="chain" id="PRO_5045054183" description="Carboxypeptidase regulatory-like domain-containing protein" evidence="2">
    <location>
        <begin position="23"/>
        <end position="152"/>
    </location>
</feature>
<accession>A0ABT6FC98</accession>